<sequence length="525" mass="59104">MSPAILTEDILFHVVSHLSATHSRSARRTLVRLARVHSTFKKPALAVLWRSLPSAEALEHLLCAIGIAQEDPQNDHHGLTHLSLNGTLETHRSGWERFQEYSVLVREITLDPFFVPAQHPLGFGFSSFDPEDTFWGHLTSTFGITSILPCLKVVTLRSSDSVRFSTFNPDTLRFLNPSIRGFNVDVASVSPEGRWKFAQFFATCFSSVEDLDVIALNTLVPVLDFESLPQLHSRLRRLTVLSIQSDELSHLASLQNLEYLSIGMARRDERPPDLPIKLLQLRNLTLSSYQSSGLSAFLANVDVPQLQSFSGSMSQSRQNPKEVYEELSNVLRLLVAKCPALISFSWATDRWVRNDDRSGAGALQLAELVAPLLSVRTIRNFSASFRPYMISYTPSDFRAFAQAWPELETLELRIVTDENEADENEADENEADGNEADENAYADFESLVSFAHHCPRLRRLHIPTFKFDHAADTTATVRPPVSHWLQSLYVETVVLSAKQPEDEASESFLRLMQEVFPEADIDFGF</sequence>
<name>A0A2G8SUL7_9APHY</name>
<gene>
    <name evidence="1" type="ORF">GSI_01107</name>
</gene>
<dbReference type="SUPFAM" id="SSF52047">
    <property type="entry name" value="RNI-like"/>
    <property type="match status" value="1"/>
</dbReference>
<protein>
    <recommendedName>
        <fullName evidence="3">F-box domain-containing protein</fullName>
    </recommendedName>
</protein>
<dbReference type="OrthoDB" id="2752721at2759"/>
<proteinExistence type="predicted"/>
<organism evidence="1 2">
    <name type="scientific">Ganoderma sinense ZZ0214-1</name>
    <dbReference type="NCBI Taxonomy" id="1077348"/>
    <lineage>
        <taxon>Eukaryota</taxon>
        <taxon>Fungi</taxon>
        <taxon>Dikarya</taxon>
        <taxon>Basidiomycota</taxon>
        <taxon>Agaricomycotina</taxon>
        <taxon>Agaricomycetes</taxon>
        <taxon>Polyporales</taxon>
        <taxon>Polyporaceae</taxon>
        <taxon>Ganoderma</taxon>
    </lineage>
</organism>
<dbReference type="InterPro" id="IPR032675">
    <property type="entry name" value="LRR_dom_sf"/>
</dbReference>
<dbReference type="Proteomes" id="UP000230002">
    <property type="component" value="Unassembled WGS sequence"/>
</dbReference>
<keyword evidence="2" id="KW-1185">Reference proteome</keyword>
<evidence type="ECO:0008006" key="3">
    <source>
        <dbReference type="Google" id="ProtNLM"/>
    </source>
</evidence>
<dbReference type="EMBL" id="AYKW01000001">
    <property type="protein sequence ID" value="PIL37413.1"/>
    <property type="molecule type" value="Genomic_DNA"/>
</dbReference>
<accession>A0A2G8SUL7</accession>
<dbReference type="STRING" id="1077348.A0A2G8SUL7"/>
<dbReference type="Gene3D" id="3.80.10.10">
    <property type="entry name" value="Ribonuclease Inhibitor"/>
    <property type="match status" value="1"/>
</dbReference>
<reference evidence="1 2" key="1">
    <citation type="journal article" date="2015" name="Sci. Rep.">
        <title>Chromosome-level genome map provides insights into diverse defense mechanisms in the medicinal fungus Ganoderma sinense.</title>
        <authorList>
            <person name="Zhu Y."/>
            <person name="Xu J."/>
            <person name="Sun C."/>
            <person name="Zhou S."/>
            <person name="Xu H."/>
            <person name="Nelson D.R."/>
            <person name="Qian J."/>
            <person name="Song J."/>
            <person name="Luo H."/>
            <person name="Xiang L."/>
            <person name="Li Y."/>
            <person name="Xu Z."/>
            <person name="Ji A."/>
            <person name="Wang L."/>
            <person name="Lu S."/>
            <person name="Hayward A."/>
            <person name="Sun W."/>
            <person name="Li X."/>
            <person name="Schwartz D.C."/>
            <person name="Wang Y."/>
            <person name="Chen S."/>
        </authorList>
    </citation>
    <scope>NUCLEOTIDE SEQUENCE [LARGE SCALE GENOMIC DNA]</scope>
    <source>
        <strain evidence="1 2">ZZ0214-1</strain>
    </source>
</reference>
<evidence type="ECO:0000313" key="1">
    <source>
        <dbReference type="EMBL" id="PIL37413.1"/>
    </source>
</evidence>
<comment type="caution">
    <text evidence="1">The sequence shown here is derived from an EMBL/GenBank/DDBJ whole genome shotgun (WGS) entry which is preliminary data.</text>
</comment>
<dbReference type="AlphaFoldDB" id="A0A2G8SUL7"/>
<evidence type="ECO:0000313" key="2">
    <source>
        <dbReference type="Proteomes" id="UP000230002"/>
    </source>
</evidence>